<sequence>MKALPFPGEHVEGRTARFWQSVPKLQPSRSLQKLGRCRGEKNTTYMEAPAAALESVVDDKGSIILNKQRMLHFLLGERGLDDEALQQN</sequence>
<keyword evidence="2" id="KW-1185">Reference proteome</keyword>
<accession>A0A151MKX3</accession>
<evidence type="ECO:0000313" key="2">
    <source>
        <dbReference type="Proteomes" id="UP000050525"/>
    </source>
</evidence>
<gene>
    <name evidence="1" type="ORF">Y1Q_0023863</name>
</gene>
<reference evidence="1 2" key="1">
    <citation type="journal article" date="2012" name="Genome Biol.">
        <title>Sequencing three crocodilian genomes to illuminate the evolution of archosaurs and amniotes.</title>
        <authorList>
            <person name="St John J.A."/>
            <person name="Braun E.L."/>
            <person name="Isberg S.R."/>
            <person name="Miles L.G."/>
            <person name="Chong A.Y."/>
            <person name="Gongora J."/>
            <person name="Dalzell P."/>
            <person name="Moran C."/>
            <person name="Bed'hom B."/>
            <person name="Abzhanov A."/>
            <person name="Burgess S.C."/>
            <person name="Cooksey A.M."/>
            <person name="Castoe T.A."/>
            <person name="Crawford N.G."/>
            <person name="Densmore L.D."/>
            <person name="Drew J.C."/>
            <person name="Edwards S.V."/>
            <person name="Faircloth B.C."/>
            <person name="Fujita M.K."/>
            <person name="Greenwold M.J."/>
            <person name="Hoffmann F.G."/>
            <person name="Howard J.M."/>
            <person name="Iguchi T."/>
            <person name="Janes D.E."/>
            <person name="Khan S.Y."/>
            <person name="Kohno S."/>
            <person name="de Koning A.J."/>
            <person name="Lance S.L."/>
            <person name="McCarthy F.M."/>
            <person name="McCormack J.E."/>
            <person name="Merchant M.E."/>
            <person name="Peterson D.G."/>
            <person name="Pollock D.D."/>
            <person name="Pourmand N."/>
            <person name="Raney B.J."/>
            <person name="Roessler K.A."/>
            <person name="Sanford J.R."/>
            <person name="Sawyer R.H."/>
            <person name="Schmidt C.J."/>
            <person name="Triplett E.W."/>
            <person name="Tuberville T.D."/>
            <person name="Venegas-Anaya M."/>
            <person name="Howard J.T."/>
            <person name="Jarvis E.D."/>
            <person name="Guillette L.J.Jr."/>
            <person name="Glenn T.C."/>
            <person name="Green R.E."/>
            <person name="Ray D.A."/>
        </authorList>
    </citation>
    <scope>NUCLEOTIDE SEQUENCE [LARGE SCALE GENOMIC DNA]</scope>
    <source>
        <strain evidence="1">KSC_2009_1</strain>
    </source>
</reference>
<evidence type="ECO:0000313" key="1">
    <source>
        <dbReference type="EMBL" id="KYO25030.1"/>
    </source>
</evidence>
<protein>
    <submittedName>
        <fullName evidence="1">Uncharacterized protein</fullName>
    </submittedName>
</protein>
<dbReference type="AlphaFoldDB" id="A0A151MKX3"/>
<proteinExistence type="predicted"/>
<name>A0A151MKX3_ALLMI</name>
<dbReference type="Proteomes" id="UP000050525">
    <property type="component" value="Unassembled WGS sequence"/>
</dbReference>
<comment type="caution">
    <text evidence="1">The sequence shown here is derived from an EMBL/GenBank/DDBJ whole genome shotgun (WGS) entry which is preliminary data.</text>
</comment>
<dbReference type="EMBL" id="AKHW03005996">
    <property type="protein sequence ID" value="KYO25030.1"/>
    <property type="molecule type" value="Genomic_DNA"/>
</dbReference>
<organism evidence="1 2">
    <name type="scientific">Alligator mississippiensis</name>
    <name type="common">American alligator</name>
    <dbReference type="NCBI Taxonomy" id="8496"/>
    <lineage>
        <taxon>Eukaryota</taxon>
        <taxon>Metazoa</taxon>
        <taxon>Chordata</taxon>
        <taxon>Craniata</taxon>
        <taxon>Vertebrata</taxon>
        <taxon>Euteleostomi</taxon>
        <taxon>Archelosauria</taxon>
        <taxon>Archosauria</taxon>
        <taxon>Crocodylia</taxon>
        <taxon>Alligatoridae</taxon>
        <taxon>Alligatorinae</taxon>
        <taxon>Alligator</taxon>
    </lineage>
</organism>